<feature type="compositionally biased region" description="Gly residues" evidence="1">
    <location>
        <begin position="61"/>
        <end position="72"/>
    </location>
</feature>
<accession>A0ABM5I4F2</accession>
<evidence type="ECO:0000313" key="2">
    <source>
        <dbReference type="EnsemblMetazoa" id="XP_016989915.2"/>
    </source>
</evidence>
<evidence type="ECO:0000256" key="1">
    <source>
        <dbReference type="SAM" id="MobiDB-lite"/>
    </source>
</evidence>
<evidence type="ECO:0000313" key="3">
    <source>
        <dbReference type="Proteomes" id="UP001652680"/>
    </source>
</evidence>
<dbReference type="RefSeq" id="XP_016989915.2">
    <property type="nucleotide sequence ID" value="XM_017134426.2"/>
</dbReference>
<dbReference type="GeneID" id="108052099"/>
<reference evidence="3" key="1">
    <citation type="journal article" date="2021" name="Elife">
        <title>Highly contiguous assemblies of 101 drosophilid genomes.</title>
        <authorList>
            <person name="Kim B.Y."/>
            <person name="Wang J.R."/>
            <person name="Miller D.E."/>
            <person name="Barmina O."/>
            <person name="Delaney E."/>
            <person name="Thompson A."/>
            <person name="Comeault A.A."/>
            <person name="Peede D."/>
            <person name="D'Agostino E.R."/>
            <person name="Pelaez J."/>
            <person name="Aguilar J.M."/>
            <person name="Haji D."/>
            <person name="Matsunaga T."/>
            <person name="Armstrong E.E."/>
            <person name="Zych M."/>
            <person name="Ogawa Y."/>
            <person name="Stamenkovic-Radak M."/>
            <person name="Jelic M."/>
            <person name="Veselinovic M.S."/>
            <person name="Tanaskovic M."/>
            <person name="Eric P."/>
            <person name="Gao J.J."/>
            <person name="Katoh T.K."/>
            <person name="Toda M.J."/>
            <person name="Watabe H."/>
            <person name="Watada M."/>
            <person name="Davis J.S."/>
            <person name="Moyle L.C."/>
            <person name="Manoli G."/>
            <person name="Bertolini E."/>
            <person name="Kostal V."/>
            <person name="Hawley R.S."/>
            <person name="Takahashi A."/>
            <person name="Jones C.D."/>
            <person name="Price D.K."/>
            <person name="Whiteman N."/>
            <person name="Kopp A."/>
            <person name="Matute D.R."/>
            <person name="Petrov D.A."/>
        </authorList>
    </citation>
    <scope>NUCLEOTIDE SEQUENCE [LARGE SCALE GENOMIC DNA]</scope>
</reference>
<name>A0ABM5I4F2_DRORH</name>
<sequence length="72" mass="8252">FSHGWLSTWLNCPKRSDVRLRWRRNIKRCVMGECVRWPPAGQAKMNMHTRRRRVGKNGEEIGSGEGGLGLSS</sequence>
<dbReference type="EnsemblMetazoa" id="XM_017134426.2">
    <property type="protein sequence ID" value="XP_016989915.2"/>
    <property type="gene ID" value="LOC108052099"/>
</dbReference>
<feature type="region of interest" description="Disordered" evidence="1">
    <location>
        <begin position="47"/>
        <end position="72"/>
    </location>
</feature>
<proteinExistence type="predicted"/>
<organism evidence="2 3">
    <name type="scientific">Drosophila rhopaloa</name>
    <name type="common">Fruit fly</name>
    <dbReference type="NCBI Taxonomy" id="1041015"/>
    <lineage>
        <taxon>Eukaryota</taxon>
        <taxon>Metazoa</taxon>
        <taxon>Ecdysozoa</taxon>
        <taxon>Arthropoda</taxon>
        <taxon>Hexapoda</taxon>
        <taxon>Insecta</taxon>
        <taxon>Pterygota</taxon>
        <taxon>Neoptera</taxon>
        <taxon>Endopterygota</taxon>
        <taxon>Diptera</taxon>
        <taxon>Brachycera</taxon>
        <taxon>Muscomorpha</taxon>
        <taxon>Ephydroidea</taxon>
        <taxon>Drosophilidae</taxon>
        <taxon>Drosophila</taxon>
        <taxon>Sophophora</taxon>
    </lineage>
</organism>
<protein>
    <submittedName>
        <fullName evidence="2">Uncharacterized protein</fullName>
    </submittedName>
</protein>
<keyword evidence="3" id="KW-1185">Reference proteome</keyword>
<dbReference type="Proteomes" id="UP001652680">
    <property type="component" value="Unassembled WGS sequence"/>
</dbReference>
<reference evidence="2" key="2">
    <citation type="submission" date="2025-05" db="UniProtKB">
        <authorList>
            <consortium name="EnsemblMetazoa"/>
        </authorList>
    </citation>
    <scope>IDENTIFICATION</scope>
</reference>